<comment type="caution">
    <text evidence="2">The sequence shown here is derived from an EMBL/GenBank/DDBJ whole genome shotgun (WGS) entry which is preliminary data.</text>
</comment>
<feature type="region of interest" description="Disordered" evidence="1">
    <location>
        <begin position="75"/>
        <end position="111"/>
    </location>
</feature>
<sequence>MSGRPCPPSTRLGKTAGLTSWIRCYAAYILRSTSPRTQHRGSVTVTVPSPWASQRHLASTNEMAQHRSIASFDPWLDQSGVCSSSRSPGRARNHHRARSNSQRDAHSHVGG</sequence>
<evidence type="ECO:0000313" key="2">
    <source>
        <dbReference type="EMBL" id="OOK73902.1"/>
    </source>
</evidence>
<organism evidence="2 3">
    <name type="scientific">Mycobacterium kansasii</name>
    <dbReference type="NCBI Taxonomy" id="1768"/>
    <lineage>
        <taxon>Bacteria</taxon>
        <taxon>Bacillati</taxon>
        <taxon>Actinomycetota</taxon>
        <taxon>Actinomycetes</taxon>
        <taxon>Mycobacteriales</taxon>
        <taxon>Mycobacteriaceae</taxon>
        <taxon>Mycobacterium</taxon>
    </lineage>
</organism>
<dbReference type="Proteomes" id="UP000189229">
    <property type="component" value="Unassembled WGS sequence"/>
</dbReference>
<proteinExistence type="predicted"/>
<reference evidence="2 3" key="1">
    <citation type="submission" date="2017-02" db="EMBL/GenBank/DDBJ databases">
        <title>Complete genome sequences of Mycobacterium kansasii strains isolated from rhesus macaques.</title>
        <authorList>
            <person name="Panda A."/>
            <person name="Nagaraj S."/>
            <person name="Zhao X."/>
            <person name="Tettelin H."/>
            <person name="Detolla L.J."/>
        </authorList>
    </citation>
    <scope>NUCLEOTIDE SEQUENCE [LARGE SCALE GENOMIC DNA]</scope>
    <source>
        <strain evidence="2 3">11-3813</strain>
    </source>
</reference>
<gene>
    <name evidence="2" type="ORF">BZL30_4668</name>
</gene>
<feature type="compositionally biased region" description="Basic residues" evidence="1">
    <location>
        <begin position="89"/>
        <end position="98"/>
    </location>
</feature>
<accession>A0A1V3X485</accession>
<feature type="compositionally biased region" description="Basic and acidic residues" evidence="1">
    <location>
        <begin position="101"/>
        <end position="111"/>
    </location>
</feature>
<evidence type="ECO:0000313" key="3">
    <source>
        <dbReference type="Proteomes" id="UP000189229"/>
    </source>
</evidence>
<dbReference type="EMBL" id="MVBM01000004">
    <property type="protein sequence ID" value="OOK73902.1"/>
    <property type="molecule type" value="Genomic_DNA"/>
</dbReference>
<dbReference type="AlphaFoldDB" id="A0A1V3X485"/>
<protein>
    <submittedName>
        <fullName evidence="2">Uncharacterized protein</fullName>
    </submittedName>
</protein>
<name>A0A1V3X485_MYCKA</name>
<evidence type="ECO:0000256" key="1">
    <source>
        <dbReference type="SAM" id="MobiDB-lite"/>
    </source>
</evidence>